<protein>
    <submittedName>
        <fullName evidence="1">Uncharacterized protein</fullName>
    </submittedName>
</protein>
<dbReference type="EMBL" id="CM039439">
    <property type="protein sequence ID" value="KAI4296984.1"/>
    <property type="molecule type" value="Genomic_DNA"/>
</dbReference>
<gene>
    <name evidence="1" type="ORF">L6164_036897</name>
</gene>
<name>A0ACB9KIF0_BAUVA</name>
<sequence>MICYKPQQEGNIGNPEKKELSLLIVLQASLNKFSDLTIEEFIASHTGRRNPSLRKSSKVASFSPLDLDDVPASLDWREKGAVTPVKDQGSCWAFSTVAAVEGITKIKTGKLVSLSEQQLEDCATYGGICDSGSAGTPAAQISGYQKVPANNEEQLLQAVINQPVSVAVSINDDFKSYKRGIFTGQCGTNLNHDVALIGYGTSDDGTNYWLIKNSWGEGWGESGYMRLPRDSDNPQGLCGIAMEAFYPTID</sequence>
<proteinExistence type="predicted"/>
<evidence type="ECO:0000313" key="1">
    <source>
        <dbReference type="EMBL" id="KAI4296984.1"/>
    </source>
</evidence>
<accession>A0ACB9KIF0</accession>
<dbReference type="Proteomes" id="UP000828941">
    <property type="component" value="Chromosome 14"/>
</dbReference>
<comment type="caution">
    <text evidence="1">The sequence shown here is derived from an EMBL/GenBank/DDBJ whole genome shotgun (WGS) entry which is preliminary data.</text>
</comment>
<evidence type="ECO:0000313" key="2">
    <source>
        <dbReference type="Proteomes" id="UP000828941"/>
    </source>
</evidence>
<keyword evidence="2" id="KW-1185">Reference proteome</keyword>
<organism evidence="1 2">
    <name type="scientific">Bauhinia variegata</name>
    <name type="common">Purple orchid tree</name>
    <name type="synonym">Phanera variegata</name>
    <dbReference type="NCBI Taxonomy" id="167791"/>
    <lineage>
        <taxon>Eukaryota</taxon>
        <taxon>Viridiplantae</taxon>
        <taxon>Streptophyta</taxon>
        <taxon>Embryophyta</taxon>
        <taxon>Tracheophyta</taxon>
        <taxon>Spermatophyta</taxon>
        <taxon>Magnoliopsida</taxon>
        <taxon>eudicotyledons</taxon>
        <taxon>Gunneridae</taxon>
        <taxon>Pentapetalae</taxon>
        <taxon>rosids</taxon>
        <taxon>fabids</taxon>
        <taxon>Fabales</taxon>
        <taxon>Fabaceae</taxon>
        <taxon>Cercidoideae</taxon>
        <taxon>Cercideae</taxon>
        <taxon>Bauhiniinae</taxon>
        <taxon>Bauhinia</taxon>
    </lineage>
</organism>
<reference evidence="1 2" key="1">
    <citation type="journal article" date="2022" name="DNA Res.">
        <title>Chromosomal-level genome assembly of the orchid tree Bauhinia variegata (Leguminosae; Cercidoideae) supports the allotetraploid origin hypothesis of Bauhinia.</title>
        <authorList>
            <person name="Zhong Y."/>
            <person name="Chen Y."/>
            <person name="Zheng D."/>
            <person name="Pang J."/>
            <person name="Liu Y."/>
            <person name="Luo S."/>
            <person name="Meng S."/>
            <person name="Qian L."/>
            <person name="Wei D."/>
            <person name="Dai S."/>
            <person name="Zhou R."/>
        </authorList>
    </citation>
    <scope>NUCLEOTIDE SEQUENCE [LARGE SCALE GENOMIC DNA]</scope>
    <source>
        <strain evidence="1">BV-YZ2020</strain>
    </source>
</reference>